<evidence type="ECO:0000313" key="3">
    <source>
        <dbReference type="Proteomes" id="UP000192353"/>
    </source>
</evidence>
<organism evidence="2 3">
    <name type="scientific">Ligilactobacillus salivarius</name>
    <dbReference type="NCBI Taxonomy" id="1624"/>
    <lineage>
        <taxon>Bacteria</taxon>
        <taxon>Bacillati</taxon>
        <taxon>Bacillota</taxon>
        <taxon>Bacilli</taxon>
        <taxon>Lactobacillales</taxon>
        <taxon>Lactobacillaceae</taxon>
        <taxon>Ligilactobacillus</taxon>
    </lineage>
</organism>
<dbReference type="InterPro" id="IPR024978">
    <property type="entry name" value="Homeodomain_phBC6A51-type"/>
</dbReference>
<dbReference type="EMBL" id="NBEY01000033">
    <property type="protein sequence ID" value="OQR25535.1"/>
    <property type="molecule type" value="Genomic_DNA"/>
</dbReference>
<dbReference type="SUPFAM" id="SSF88659">
    <property type="entry name" value="Sigma3 and sigma4 domains of RNA polymerase sigma factors"/>
    <property type="match status" value="1"/>
</dbReference>
<protein>
    <recommendedName>
        <fullName evidence="1">Homeodomain phBC6A51-type domain-containing protein</fullName>
    </recommendedName>
</protein>
<dbReference type="Pfam" id="PF13022">
    <property type="entry name" value="HTH_Tnp_1_2"/>
    <property type="match status" value="1"/>
</dbReference>
<evidence type="ECO:0000313" key="2">
    <source>
        <dbReference type="EMBL" id="OQR25535.1"/>
    </source>
</evidence>
<comment type="caution">
    <text evidence="2">The sequence shown here is derived from an EMBL/GenBank/DDBJ whole genome shotgun (WGS) entry which is preliminary data.</text>
</comment>
<reference evidence="2 3" key="1">
    <citation type="submission" date="2017-03" db="EMBL/GenBank/DDBJ databases">
        <title>Phylogenomics and comparative genomics of Lactobacillus salivarius, a mammalian gut commensal.</title>
        <authorList>
            <person name="Harris H.M."/>
        </authorList>
    </citation>
    <scope>NUCLEOTIDE SEQUENCE [LARGE SCALE GENOMIC DNA]</scope>
    <source>
        <strain evidence="2 3">AH4231</strain>
    </source>
</reference>
<dbReference type="Gene3D" id="1.10.10.60">
    <property type="entry name" value="Homeodomain-like"/>
    <property type="match status" value="1"/>
</dbReference>
<dbReference type="Proteomes" id="UP000192353">
    <property type="component" value="Unassembled WGS sequence"/>
</dbReference>
<accession>A0A1V9TQJ7</accession>
<dbReference type="InterPro" id="IPR013324">
    <property type="entry name" value="RNA_pol_sigma_r3/r4-like"/>
</dbReference>
<name>A0A1V9TQJ7_9LACO</name>
<feature type="domain" description="Homeodomain phBC6A51-type" evidence="1">
    <location>
        <begin position="9"/>
        <end position="126"/>
    </location>
</feature>
<dbReference type="RefSeq" id="WP_081515768.1">
    <property type="nucleotide sequence ID" value="NZ_NBEW01000071.1"/>
</dbReference>
<proteinExistence type="predicted"/>
<gene>
    <name evidence="2" type="ORF">B6U37_04115</name>
</gene>
<dbReference type="AlphaFoldDB" id="A0A1V9TQJ7"/>
<sequence length="158" mass="18130">MKKSEEKGPFFELTKRQRKAVVMLYEGTYTNKEIAETLHCSESLIYKWKRENKLFQQARKQYETMIIEDKYVSEAMQSIYALVKSAKSEMVRLQAAISILKLAGRLTDSSTPELDKAKVRKANAEADIARWRADELTGKNKENDSTVLVDDIGDAEDE</sequence>
<evidence type="ECO:0000259" key="1">
    <source>
        <dbReference type="Pfam" id="PF13022"/>
    </source>
</evidence>